<dbReference type="Proteomes" id="UP000651010">
    <property type="component" value="Unassembled WGS sequence"/>
</dbReference>
<sequence>MIFAVFLISLASAKTERIEEAPELLERDGRWFSLRGGPRQPQPTDHAWDPVAVYALDELSEEEFQQLFEAHRAHVPELNLKY</sequence>
<dbReference type="RefSeq" id="WP_192555653.1">
    <property type="nucleotide sequence ID" value="NZ_JACZZA010000005.1"/>
</dbReference>
<keyword evidence="2" id="KW-1185">Reference proteome</keyword>
<name>A0ABR9G9S1_9GAMM</name>
<organism evidence="1 2">
    <name type="scientific">Dyella acidiphila</name>
    <dbReference type="NCBI Taxonomy" id="2775866"/>
    <lineage>
        <taxon>Bacteria</taxon>
        <taxon>Pseudomonadati</taxon>
        <taxon>Pseudomonadota</taxon>
        <taxon>Gammaproteobacteria</taxon>
        <taxon>Lysobacterales</taxon>
        <taxon>Rhodanobacteraceae</taxon>
        <taxon>Dyella</taxon>
    </lineage>
</organism>
<gene>
    <name evidence="1" type="ORF">IGX34_10415</name>
</gene>
<proteinExistence type="predicted"/>
<evidence type="ECO:0000313" key="1">
    <source>
        <dbReference type="EMBL" id="MBE1160803.1"/>
    </source>
</evidence>
<evidence type="ECO:0000313" key="2">
    <source>
        <dbReference type="Proteomes" id="UP000651010"/>
    </source>
</evidence>
<reference evidence="1 2" key="1">
    <citation type="submission" date="2020-09" db="EMBL/GenBank/DDBJ databases">
        <title>Dyella sp. 7MK23 isolated from forest soil.</title>
        <authorList>
            <person name="Fu J."/>
        </authorList>
    </citation>
    <scope>NUCLEOTIDE SEQUENCE [LARGE SCALE GENOMIC DNA]</scope>
    <source>
        <strain evidence="1 2">7MK23</strain>
    </source>
</reference>
<accession>A0ABR9G9S1</accession>
<comment type="caution">
    <text evidence="1">The sequence shown here is derived from an EMBL/GenBank/DDBJ whole genome shotgun (WGS) entry which is preliminary data.</text>
</comment>
<protein>
    <submittedName>
        <fullName evidence="1">Uncharacterized protein</fullName>
    </submittedName>
</protein>
<dbReference type="EMBL" id="JACZZA010000005">
    <property type="protein sequence ID" value="MBE1160803.1"/>
    <property type="molecule type" value="Genomic_DNA"/>
</dbReference>